<reference evidence="1 2" key="1">
    <citation type="submission" date="2013-03" db="EMBL/GenBank/DDBJ databases">
        <authorList>
            <person name="Linke B."/>
        </authorList>
    </citation>
    <scope>NUCLEOTIDE SEQUENCE [LARGE SCALE GENOMIC DNA]</scope>
    <source>
        <strain evidence="1 2">B13</strain>
    </source>
</reference>
<protein>
    <submittedName>
        <fullName evidence="1">Uncharacterized protein</fullName>
    </submittedName>
</protein>
<dbReference type="RefSeq" id="WP_043253284.1">
    <property type="nucleotide sequence ID" value="NZ_HG322950.1"/>
</dbReference>
<gene>
    <name evidence="1" type="ORF">PKB_3437</name>
</gene>
<accession>A0A024HIB9</accession>
<organism evidence="1 2">
    <name type="scientific">Pseudomonas knackmussii (strain DSM 6978 / CCUG 54928 / LMG 23759 / B13)</name>
    <dbReference type="NCBI Taxonomy" id="1301098"/>
    <lineage>
        <taxon>Bacteria</taxon>
        <taxon>Pseudomonadati</taxon>
        <taxon>Pseudomonadota</taxon>
        <taxon>Gammaproteobacteria</taxon>
        <taxon>Pseudomonadales</taxon>
        <taxon>Pseudomonadaceae</taxon>
        <taxon>Pseudomonas</taxon>
    </lineage>
</organism>
<dbReference type="HOGENOM" id="CLU_1353681_0_0_6"/>
<keyword evidence="2" id="KW-1185">Reference proteome</keyword>
<evidence type="ECO:0000313" key="1">
    <source>
        <dbReference type="EMBL" id="CDF84780.1"/>
    </source>
</evidence>
<dbReference type="AlphaFoldDB" id="A0A024HIB9"/>
<dbReference type="PATRIC" id="fig|1301098.3.peg.3453"/>
<name>A0A024HIB9_PSEKB</name>
<dbReference type="STRING" id="1301098.PKB_3437"/>
<dbReference type="EMBL" id="HG322950">
    <property type="protein sequence ID" value="CDF84780.1"/>
    <property type="molecule type" value="Genomic_DNA"/>
</dbReference>
<dbReference type="KEGG" id="pkc:PKB_3437"/>
<proteinExistence type="predicted"/>
<dbReference type="SUPFAM" id="SSF56784">
    <property type="entry name" value="HAD-like"/>
    <property type="match status" value="1"/>
</dbReference>
<reference evidence="1 2" key="2">
    <citation type="submission" date="2014-05" db="EMBL/GenBank/DDBJ databases">
        <title>Genome sequence of the 3-chlorobenzoate degrading bacterium Pseudomonas knackmussii B13 shows multiple evidence for horizontal gene transfer.</title>
        <authorList>
            <person name="Miyazaki R."/>
            <person name="Bertelli C."/>
            <person name="Falquet L."/>
            <person name="Robinson-Rechavi M."/>
            <person name="Gharib W."/>
            <person name="Roy S."/>
            <person name="Van der Meer J.R."/>
        </authorList>
    </citation>
    <scope>NUCLEOTIDE SEQUENCE [LARGE SCALE GENOMIC DNA]</scope>
    <source>
        <strain evidence="1 2">B13</strain>
    </source>
</reference>
<dbReference type="Gene3D" id="3.40.50.1000">
    <property type="entry name" value="HAD superfamily/HAD-like"/>
    <property type="match status" value="1"/>
</dbReference>
<dbReference type="OrthoDB" id="6982008at2"/>
<sequence>MPASAVELPPFTALLFGLCGDLVDFGAQTLPLALQRLFPHAAPERIAEATAHPPRQALTYLLGREPNADECANFFSELRDSADEQAEAVPEALEALHRLGHSDIPCVWLDELPPAARERLAKPLNGTIVGSSGGEARPWPAPDACWQALITLGSPQLDGCVLVSSQPRLLQSGLNAGLWTIGLAARGPHCGLSAQDWDALEHGAREQRRAQATLELYRLGVHSVIDHLGELEPCLRDIACRRAKGEKP</sequence>
<evidence type="ECO:0000313" key="2">
    <source>
        <dbReference type="Proteomes" id="UP000025241"/>
    </source>
</evidence>
<dbReference type="eggNOG" id="COG0637">
    <property type="taxonomic scope" value="Bacteria"/>
</dbReference>
<dbReference type="InterPro" id="IPR036412">
    <property type="entry name" value="HAD-like_sf"/>
</dbReference>
<dbReference type="Proteomes" id="UP000025241">
    <property type="component" value="Chromosome I"/>
</dbReference>
<dbReference type="InterPro" id="IPR023214">
    <property type="entry name" value="HAD_sf"/>
</dbReference>